<evidence type="ECO:0000313" key="11">
    <source>
        <dbReference type="EMBL" id="KAJ5129297.1"/>
    </source>
</evidence>
<comment type="similarity">
    <text evidence="2">Belongs to the CDC37 family.</text>
</comment>
<dbReference type="Pfam" id="PF08565">
    <property type="entry name" value="CDC37_M"/>
    <property type="match status" value="1"/>
</dbReference>
<dbReference type="EMBL" id="JAPQKL010000005">
    <property type="protein sequence ID" value="KAJ5129297.1"/>
    <property type="molecule type" value="Genomic_DNA"/>
</dbReference>
<dbReference type="SMART" id="SM01071">
    <property type="entry name" value="CDC37_N"/>
    <property type="match status" value="1"/>
</dbReference>
<dbReference type="SUPFAM" id="SSF101391">
    <property type="entry name" value="Hsp90 co-chaperone CDC37"/>
    <property type="match status" value="1"/>
</dbReference>
<organism evidence="11 12">
    <name type="scientific">Penicillium bovifimosum</name>
    <dbReference type="NCBI Taxonomy" id="126998"/>
    <lineage>
        <taxon>Eukaryota</taxon>
        <taxon>Fungi</taxon>
        <taxon>Dikarya</taxon>
        <taxon>Ascomycota</taxon>
        <taxon>Pezizomycotina</taxon>
        <taxon>Eurotiomycetes</taxon>
        <taxon>Eurotiomycetidae</taxon>
        <taxon>Eurotiales</taxon>
        <taxon>Aspergillaceae</taxon>
        <taxon>Penicillium</taxon>
    </lineage>
</organism>
<evidence type="ECO:0000256" key="3">
    <source>
        <dbReference type="ARBA" id="ARBA00022490"/>
    </source>
</evidence>
<dbReference type="Proteomes" id="UP001149079">
    <property type="component" value="Unassembled WGS sequence"/>
</dbReference>
<dbReference type="InterPro" id="IPR004918">
    <property type="entry name" value="Cdc37"/>
</dbReference>
<evidence type="ECO:0000256" key="6">
    <source>
        <dbReference type="SAM" id="Coils"/>
    </source>
</evidence>
<sequence length="482" mass="53393">MVLDYSKWDSLELSDDSDIEVHPNVDKRSFIRAKQAQIHQQRDQRRHEIKTLKYERIINDGLLSRIDKLLESLKKHEDSSASPDEFIFTTIMEFASNPAEDQAPTPPEGVYTHAPEQPKFSQMLSSLVDQVKADIKDPKPENMFQAYIQGVNGHLEKIQGLQKELDAKLAQLEKEESSKITSDKLHEGFNQSHITKAAEKAKAAAKAKETSVELLNPGAASSMTKADDEGDDDDPADVEISPLAKKFAQLKPGDYKAYLQFISANPDIVAEKETDGLLVEAFNNQMKGNEEYARQCVHQGLLLQYCRSLGPDGIQLFFTRITTKDHRAATLFLNDVNDTYNRIKTRSAELNKNSSASDESGGVEQIQLHAVDPGTKITINIPAANSQDPVEIESRKLFDAFPADLQKALETESLDEVNKVLGRMSVEEAEVVVEQLGNGGMLSLEEGIVDATTAEGQKKLKELEAEGKEEVGEPGGDVTELD</sequence>
<dbReference type="GO" id="GO:0006457">
    <property type="term" value="P:protein folding"/>
    <property type="evidence" value="ECO:0007669"/>
    <property type="project" value="TreeGrafter"/>
</dbReference>
<evidence type="ECO:0000256" key="5">
    <source>
        <dbReference type="ARBA" id="ARBA00031396"/>
    </source>
</evidence>
<evidence type="ECO:0000259" key="8">
    <source>
        <dbReference type="SMART" id="SM01069"/>
    </source>
</evidence>
<protein>
    <recommendedName>
        <fullName evidence="5">Hsp90 chaperone protein kinase-targeting subunit</fullName>
    </recommendedName>
</protein>
<gene>
    <name evidence="11" type="ORF">N7515_005336</name>
</gene>
<dbReference type="SMART" id="SM01069">
    <property type="entry name" value="CDC37_C"/>
    <property type="match status" value="1"/>
</dbReference>
<feature type="domain" description="Cdc37 C-terminal" evidence="8">
    <location>
        <begin position="379"/>
        <end position="478"/>
    </location>
</feature>
<dbReference type="GO" id="GO:0050821">
    <property type="term" value="P:protein stabilization"/>
    <property type="evidence" value="ECO:0007669"/>
    <property type="project" value="TreeGrafter"/>
</dbReference>
<dbReference type="GeneID" id="81405250"/>
<dbReference type="InterPro" id="IPR013873">
    <property type="entry name" value="Cdc37_C"/>
</dbReference>
<dbReference type="GO" id="GO:0005737">
    <property type="term" value="C:cytoplasm"/>
    <property type="evidence" value="ECO:0007669"/>
    <property type="project" value="UniProtKB-SubCell"/>
</dbReference>
<evidence type="ECO:0000256" key="4">
    <source>
        <dbReference type="ARBA" id="ARBA00023186"/>
    </source>
</evidence>
<reference evidence="11" key="2">
    <citation type="journal article" date="2023" name="IMA Fungus">
        <title>Comparative genomic study of the Penicillium genus elucidates a diverse pangenome and 15 lateral gene transfer events.</title>
        <authorList>
            <person name="Petersen C."/>
            <person name="Sorensen T."/>
            <person name="Nielsen M.R."/>
            <person name="Sondergaard T.E."/>
            <person name="Sorensen J.L."/>
            <person name="Fitzpatrick D.A."/>
            <person name="Frisvad J.C."/>
            <person name="Nielsen K.L."/>
        </authorList>
    </citation>
    <scope>NUCLEOTIDE SEQUENCE</scope>
    <source>
        <strain evidence="11">IBT 22155</strain>
    </source>
</reference>
<dbReference type="Pfam" id="PF03234">
    <property type="entry name" value="CDC37_N"/>
    <property type="match status" value="1"/>
</dbReference>
<feature type="domain" description="Cdc37 N-terminal" evidence="10">
    <location>
        <begin position="2"/>
        <end position="192"/>
    </location>
</feature>
<dbReference type="InterPro" id="IPR013855">
    <property type="entry name" value="Cdc37_N_dom"/>
</dbReference>
<dbReference type="PANTHER" id="PTHR12800">
    <property type="entry name" value="CDC37-RELATED"/>
    <property type="match status" value="1"/>
</dbReference>
<dbReference type="GO" id="GO:0019901">
    <property type="term" value="F:protein kinase binding"/>
    <property type="evidence" value="ECO:0007669"/>
    <property type="project" value="InterPro"/>
</dbReference>
<accession>A0A9W9GSK7</accession>
<dbReference type="GO" id="GO:0051087">
    <property type="term" value="F:protein-folding chaperone binding"/>
    <property type="evidence" value="ECO:0007669"/>
    <property type="project" value="TreeGrafter"/>
</dbReference>
<dbReference type="FunFam" id="1.20.58.610:FF:000002">
    <property type="entry name" value="Hsp90 co-chaperone Cdc37, putative"/>
    <property type="match status" value="1"/>
</dbReference>
<feature type="domain" description="Cdc37 Hsp90 binding" evidence="9">
    <location>
        <begin position="190"/>
        <end position="362"/>
    </location>
</feature>
<dbReference type="PANTHER" id="PTHR12800:SF4">
    <property type="entry name" value="HSP90 CO-CHAPERONE CDC37"/>
    <property type="match status" value="1"/>
</dbReference>
<feature type="region of interest" description="Disordered" evidence="7">
    <location>
        <begin position="463"/>
        <end position="482"/>
    </location>
</feature>
<evidence type="ECO:0000259" key="10">
    <source>
        <dbReference type="SMART" id="SM01071"/>
    </source>
</evidence>
<evidence type="ECO:0000256" key="2">
    <source>
        <dbReference type="ARBA" id="ARBA00006222"/>
    </source>
</evidence>
<dbReference type="AlphaFoldDB" id="A0A9W9GSK7"/>
<keyword evidence="12" id="KW-1185">Reference proteome</keyword>
<dbReference type="OrthoDB" id="440202at2759"/>
<keyword evidence="3" id="KW-0963">Cytoplasm</keyword>
<comment type="subcellular location">
    <subcellularLocation>
        <location evidence="1">Cytoplasm</location>
    </subcellularLocation>
</comment>
<dbReference type="RefSeq" id="XP_056519676.1">
    <property type="nucleotide sequence ID" value="XM_056666080.1"/>
</dbReference>
<evidence type="ECO:0000256" key="7">
    <source>
        <dbReference type="SAM" id="MobiDB-lite"/>
    </source>
</evidence>
<dbReference type="GO" id="GO:0031072">
    <property type="term" value="F:heat shock protein binding"/>
    <property type="evidence" value="ECO:0007669"/>
    <property type="project" value="TreeGrafter"/>
</dbReference>
<keyword evidence="4" id="KW-0143">Chaperone</keyword>
<dbReference type="SMART" id="SM01070">
    <property type="entry name" value="CDC37_M"/>
    <property type="match status" value="1"/>
</dbReference>
<evidence type="ECO:0000256" key="1">
    <source>
        <dbReference type="ARBA" id="ARBA00004496"/>
    </source>
</evidence>
<keyword evidence="6" id="KW-0175">Coiled coil</keyword>
<name>A0A9W9GSK7_9EURO</name>
<feature type="coiled-coil region" evidence="6">
    <location>
        <begin position="151"/>
        <end position="178"/>
    </location>
</feature>
<comment type="caution">
    <text evidence="11">The sequence shown here is derived from an EMBL/GenBank/DDBJ whole genome shotgun (WGS) entry which is preliminary data.</text>
</comment>
<dbReference type="InterPro" id="IPR038189">
    <property type="entry name" value="Cdc37_Hsp90-bd_sf"/>
</dbReference>
<dbReference type="Pfam" id="PF08564">
    <property type="entry name" value="CDC37_C"/>
    <property type="match status" value="1"/>
</dbReference>
<dbReference type="InterPro" id="IPR013874">
    <property type="entry name" value="Cdc37_Hsp90-bd"/>
</dbReference>
<evidence type="ECO:0000259" key="9">
    <source>
        <dbReference type="SMART" id="SM01070"/>
    </source>
</evidence>
<reference evidence="11" key="1">
    <citation type="submission" date="2022-11" db="EMBL/GenBank/DDBJ databases">
        <authorList>
            <person name="Petersen C."/>
        </authorList>
    </citation>
    <scope>NUCLEOTIDE SEQUENCE</scope>
    <source>
        <strain evidence="11">IBT 22155</strain>
    </source>
</reference>
<evidence type="ECO:0000313" key="12">
    <source>
        <dbReference type="Proteomes" id="UP001149079"/>
    </source>
</evidence>
<dbReference type="GO" id="GO:0051082">
    <property type="term" value="F:unfolded protein binding"/>
    <property type="evidence" value="ECO:0007669"/>
    <property type="project" value="TreeGrafter"/>
</dbReference>
<dbReference type="Gene3D" id="1.20.58.610">
    <property type="entry name" value="Cdc37, Hsp90 binding domain"/>
    <property type="match status" value="1"/>
</dbReference>
<proteinExistence type="inferred from homology"/>